<dbReference type="InterPro" id="IPR000073">
    <property type="entry name" value="AB_hydrolase_1"/>
</dbReference>
<sequence length="253" mass="27689">MGHQLPESSRVNPTVVFVPGAFHSKAHFAPISSLLNQKSYSTVTVELPTTVKATTAKYVDDVHAIRSVLEKLIEEEGKEVMLAPCSYGGVPGCQSVSGLERSRRKTEGKAGGVVHVLFIAALLIEQGEKMVKALEGGKAPDWAVFKDGLLHPSNTGAVFYNDLPPEDAAYWNALLVPKSADKTSIDVAEVCYDLDVPITVLLCTDDPMFEMLQGMAMKLKRPWWRIEKIPGGHSPFLGRKQELVEVIRACLVF</sequence>
<reference evidence="2" key="1">
    <citation type="journal article" date="2023" name="Genome Biol. Evol.">
        <title>First Whole Genome Sequence and Flow Cytometry Genome Size Data for the Lichen-Forming Fungus Ramalina farinacea (Ascomycota).</title>
        <authorList>
            <person name="Llewellyn T."/>
            <person name="Mian S."/>
            <person name="Hill R."/>
            <person name="Leitch I.J."/>
            <person name="Gaya E."/>
        </authorList>
    </citation>
    <scope>NUCLEOTIDE SEQUENCE</scope>
    <source>
        <strain evidence="2">LIQ254RAFAR</strain>
    </source>
</reference>
<dbReference type="AlphaFoldDB" id="A0AA43TX40"/>
<proteinExistence type="predicted"/>
<dbReference type="InterPro" id="IPR029058">
    <property type="entry name" value="AB_hydrolase_fold"/>
</dbReference>
<dbReference type="Gene3D" id="3.40.50.1820">
    <property type="entry name" value="alpha/beta hydrolase"/>
    <property type="match status" value="1"/>
</dbReference>
<protein>
    <recommendedName>
        <fullName evidence="1">AB hydrolase-1 domain-containing protein</fullName>
    </recommendedName>
</protein>
<dbReference type="EMBL" id="JAPUFD010000005">
    <property type="protein sequence ID" value="MDI1487592.1"/>
    <property type="molecule type" value="Genomic_DNA"/>
</dbReference>
<dbReference type="Proteomes" id="UP001161017">
    <property type="component" value="Unassembled WGS sequence"/>
</dbReference>
<dbReference type="SUPFAM" id="SSF53474">
    <property type="entry name" value="alpha/beta-Hydrolases"/>
    <property type="match status" value="1"/>
</dbReference>
<gene>
    <name evidence="2" type="ORF">OHK93_006862</name>
</gene>
<keyword evidence="3" id="KW-1185">Reference proteome</keyword>
<dbReference type="PANTHER" id="PTHR37017">
    <property type="entry name" value="AB HYDROLASE-1 DOMAIN-CONTAINING PROTEIN-RELATED"/>
    <property type="match status" value="1"/>
</dbReference>
<evidence type="ECO:0000313" key="3">
    <source>
        <dbReference type="Proteomes" id="UP001161017"/>
    </source>
</evidence>
<comment type="caution">
    <text evidence="2">The sequence shown here is derived from an EMBL/GenBank/DDBJ whole genome shotgun (WGS) entry which is preliminary data.</text>
</comment>
<dbReference type="Pfam" id="PF12697">
    <property type="entry name" value="Abhydrolase_6"/>
    <property type="match status" value="1"/>
</dbReference>
<dbReference type="PANTHER" id="PTHR37017:SF11">
    <property type="entry name" value="ESTERASE_LIPASE_THIOESTERASE DOMAIN-CONTAINING PROTEIN"/>
    <property type="match status" value="1"/>
</dbReference>
<feature type="domain" description="AB hydrolase-1" evidence="1">
    <location>
        <begin position="15"/>
        <end position="245"/>
    </location>
</feature>
<evidence type="ECO:0000313" key="2">
    <source>
        <dbReference type="EMBL" id="MDI1487592.1"/>
    </source>
</evidence>
<name>A0AA43TX40_9LECA</name>
<dbReference type="InterPro" id="IPR052897">
    <property type="entry name" value="Sec-Metab_Biosynth_Hydrolase"/>
</dbReference>
<evidence type="ECO:0000259" key="1">
    <source>
        <dbReference type="Pfam" id="PF12697"/>
    </source>
</evidence>
<organism evidence="2 3">
    <name type="scientific">Ramalina farinacea</name>
    <dbReference type="NCBI Taxonomy" id="258253"/>
    <lineage>
        <taxon>Eukaryota</taxon>
        <taxon>Fungi</taxon>
        <taxon>Dikarya</taxon>
        <taxon>Ascomycota</taxon>
        <taxon>Pezizomycotina</taxon>
        <taxon>Lecanoromycetes</taxon>
        <taxon>OSLEUM clade</taxon>
        <taxon>Lecanoromycetidae</taxon>
        <taxon>Lecanorales</taxon>
        <taxon>Lecanorineae</taxon>
        <taxon>Ramalinaceae</taxon>
        <taxon>Ramalina</taxon>
    </lineage>
</organism>
<accession>A0AA43TX40</accession>